<sequence length="127" mass="13984">MGSSREPDWDACFKDAMEASESEQPEGTEEERSKNDGMGQYPSFSLAGSGAQNPNNNRGYTGEEYGKYDSQADKGDDCPTWSLTQPLPHIVRPGTRHGALSEDRREDKGAMTESDEDPMQTDEGKSE</sequence>
<gene>
    <name evidence="2" type="ORF">VN97_g10172</name>
</gene>
<evidence type="ECO:0000256" key="1">
    <source>
        <dbReference type="SAM" id="MobiDB-lite"/>
    </source>
</evidence>
<reference evidence="2" key="2">
    <citation type="journal article" date="2016" name="Fungal Biol.">
        <title>Ochratoxin A production by Penicillium thymicola.</title>
        <authorList>
            <person name="Nguyen H.D.T."/>
            <person name="McMullin D.R."/>
            <person name="Ponomareva E."/>
            <person name="Riley R."/>
            <person name="Pomraning K.R."/>
            <person name="Baker S.E."/>
            <person name="Seifert K.A."/>
        </authorList>
    </citation>
    <scope>NUCLEOTIDE SEQUENCE</scope>
    <source>
        <strain evidence="2">DAOM 180753</strain>
    </source>
</reference>
<organism evidence="2 3">
    <name type="scientific">Penicillium thymicola</name>
    <dbReference type="NCBI Taxonomy" id="293382"/>
    <lineage>
        <taxon>Eukaryota</taxon>
        <taxon>Fungi</taxon>
        <taxon>Dikarya</taxon>
        <taxon>Ascomycota</taxon>
        <taxon>Pezizomycotina</taxon>
        <taxon>Eurotiomycetes</taxon>
        <taxon>Eurotiomycetidae</taxon>
        <taxon>Eurotiales</taxon>
        <taxon>Aspergillaceae</taxon>
        <taxon>Penicillium</taxon>
    </lineage>
</organism>
<feature type="compositionally biased region" description="Basic and acidic residues" evidence="1">
    <location>
        <begin position="1"/>
        <end position="17"/>
    </location>
</feature>
<reference evidence="2" key="1">
    <citation type="submission" date="2015-06" db="EMBL/GenBank/DDBJ databases">
        <authorList>
            <person name="Nguyen H."/>
        </authorList>
    </citation>
    <scope>NUCLEOTIDE SEQUENCE</scope>
    <source>
        <strain evidence="2">DAOM 180753</strain>
    </source>
</reference>
<feature type="compositionally biased region" description="Acidic residues" evidence="1">
    <location>
        <begin position="18"/>
        <end position="29"/>
    </location>
</feature>
<feature type="compositionally biased region" description="Basic and acidic residues" evidence="1">
    <location>
        <begin position="64"/>
        <end position="77"/>
    </location>
</feature>
<accession>A0AAI9T9I4</accession>
<comment type="caution">
    <text evidence="2">The sequence shown here is derived from an EMBL/GenBank/DDBJ whole genome shotgun (WGS) entry which is preliminary data.</text>
</comment>
<feature type="compositionally biased region" description="Basic and acidic residues" evidence="1">
    <location>
        <begin position="99"/>
        <end position="110"/>
    </location>
</feature>
<feature type="region of interest" description="Disordered" evidence="1">
    <location>
        <begin position="1"/>
        <end position="127"/>
    </location>
</feature>
<keyword evidence="3" id="KW-1185">Reference proteome</keyword>
<proteinExistence type="predicted"/>
<evidence type="ECO:0000313" key="2">
    <source>
        <dbReference type="EMBL" id="KAJ9483241.1"/>
    </source>
</evidence>
<feature type="compositionally biased region" description="Polar residues" evidence="1">
    <location>
        <begin position="50"/>
        <end position="59"/>
    </location>
</feature>
<dbReference type="AlphaFoldDB" id="A0AAI9T9I4"/>
<dbReference type="Proteomes" id="UP001227192">
    <property type="component" value="Unassembled WGS sequence"/>
</dbReference>
<protein>
    <submittedName>
        <fullName evidence="2">Uncharacterized protein</fullName>
    </submittedName>
</protein>
<name>A0AAI9T9I4_PENTH</name>
<dbReference type="EMBL" id="LACB01000451">
    <property type="protein sequence ID" value="KAJ9483241.1"/>
    <property type="molecule type" value="Genomic_DNA"/>
</dbReference>
<evidence type="ECO:0000313" key="3">
    <source>
        <dbReference type="Proteomes" id="UP001227192"/>
    </source>
</evidence>